<dbReference type="EMBL" id="CAJVPM010006112">
    <property type="protein sequence ID" value="CAG8531871.1"/>
    <property type="molecule type" value="Genomic_DNA"/>
</dbReference>
<accession>A0ACA9LHU2</accession>
<dbReference type="Proteomes" id="UP000789860">
    <property type="component" value="Unassembled WGS sequence"/>
</dbReference>
<name>A0ACA9LHU2_9GLOM</name>
<feature type="non-terminal residue" evidence="1">
    <location>
        <position position="1"/>
    </location>
</feature>
<keyword evidence="2" id="KW-1185">Reference proteome</keyword>
<gene>
    <name evidence="1" type="ORF">SCALOS_LOCUS4491</name>
</gene>
<proteinExistence type="predicted"/>
<protein>
    <submittedName>
        <fullName evidence="1">2985_t:CDS:1</fullName>
    </submittedName>
</protein>
<evidence type="ECO:0000313" key="1">
    <source>
        <dbReference type="EMBL" id="CAG8531871.1"/>
    </source>
</evidence>
<reference evidence="1" key="1">
    <citation type="submission" date="2021-06" db="EMBL/GenBank/DDBJ databases">
        <authorList>
            <person name="Kallberg Y."/>
            <person name="Tangrot J."/>
            <person name="Rosling A."/>
        </authorList>
    </citation>
    <scope>NUCLEOTIDE SEQUENCE</scope>
    <source>
        <strain evidence="1">AU212A</strain>
    </source>
</reference>
<comment type="caution">
    <text evidence="1">The sequence shown here is derived from an EMBL/GenBank/DDBJ whole genome shotgun (WGS) entry which is preliminary data.</text>
</comment>
<sequence length="76" mass="9051">SSFPPEFILPDMKVQFLLPSGFILLDMKVHNNYWIRFWHSIEKIIGNRYIAKCTYCNSEMPDHSKKLHSHILICTR</sequence>
<evidence type="ECO:0000313" key="2">
    <source>
        <dbReference type="Proteomes" id="UP000789860"/>
    </source>
</evidence>
<organism evidence="1 2">
    <name type="scientific">Scutellospora calospora</name>
    <dbReference type="NCBI Taxonomy" id="85575"/>
    <lineage>
        <taxon>Eukaryota</taxon>
        <taxon>Fungi</taxon>
        <taxon>Fungi incertae sedis</taxon>
        <taxon>Mucoromycota</taxon>
        <taxon>Glomeromycotina</taxon>
        <taxon>Glomeromycetes</taxon>
        <taxon>Diversisporales</taxon>
        <taxon>Gigasporaceae</taxon>
        <taxon>Scutellospora</taxon>
    </lineage>
</organism>